<dbReference type="PANTHER" id="PTHR34069:SF2">
    <property type="entry name" value="BETA-KETOACYL-[ACYL-CARRIER-PROTEIN] SYNTHASE III"/>
    <property type="match status" value="1"/>
</dbReference>
<dbReference type="InterPro" id="IPR016039">
    <property type="entry name" value="Thiolase-like"/>
</dbReference>
<dbReference type="EMBL" id="BAABKC010000056">
    <property type="protein sequence ID" value="GAA5061871.1"/>
    <property type="molecule type" value="Genomic_DNA"/>
</dbReference>
<accession>A0ABP9KQE7</accession>
<proteinExistence type="predicted"/>
<evidence type="ECO:0000313" key="1">
    <source>
        <dbReference type="EMBL" id="GAA5061871.1"/>
    </source>
</evidence>
<dbReference type="Gene3D" id="3.40.47.10">
    <property type="match status" value="2"/>
</dbReference>
<dbReference type="SUPFAM" id="SSF53901">
    <property type="entry name" value="Thiolase-like"/>
    <property type="match status" value="1"/>
</dbReference>
<reference evidence="2" key="1">
    <citation type="journal article" date="2019" name="Int. J. Syst. Evol. Microbiol.">
        <title>The Global Catalogue of Microorganisms (GCM) 10K type strain sequencing project: providing services to taxonomists for standard genome sequencing and annotation.</title>
        <authorList>
            <consortium name="The Broad Institute Genomics Platform"/>
            <consortium name="The Broad Institute Genome Sequencing Center for Infectious Disease"/>
            <person name="Wu L."/>
            <person name="Ma J."/>
        </authorList>
    </citation>
    <scope>NUCLEOTIDE SEQUENCE [LARGE SCALE GENOMIC DNA]</scope>
    <source>
        <strain evidence="2">JCM 18410</strain>
    </source>
</reference>
<dbReference type="Proteomes" id="UP001500124">
    <property type="component" value="Unassembled WGS sequence"/>
</dbReference>
<protein>
    <submittedName>
        <fullName evidence="1">3-oxoacyl-ACP synthase</fullName>
    </submittedName>
</protein>
<dbReference type="RefSeq" id="WP_345669531.1">
    <property type="nucleotide sequence ID" value="NZ_BAABKC010000056.1"/>
</dbReference>
<keyword evidence="2" id="KW-1185">Reference proteome</keyword>
<comment type="caution">
    <text evidence="1">The sequence shown here is derived from an EMBL/GenBank/DDBJ whole genome shotgun (WGS) entry which is preliminary data.</text>
</comment>
<dbReference type="PANTHER" id="PTHR34069">
    <property type="entry name" value="3-OXOACYL-[ACYL-CARRIER-PROTEIN] SYNTHASE 3"/>
    <property type="match status" value="1"/>
</dbReference>
<gene>
    <name evidence="1" type="ORF">GCM10023336_39710</name>
</gene>
<evidence type="ECO:0000313" key="2">
    <source>
        <dbReference type="Proteomes" id="UP001500124"/>
    </source>
</evidence>
<sequence>MAAIALRAASWYLPPTAVAVADLPELAALPAAERAVCEALGIDEIRADDSLSTVDLALRAARQTLAEAGLEPGDVDALVVVEPRAPEAFITSEVTRLQALLGTDRALTFSVGGLGCASLTPALLTARGLLYGDPDVRHVLVVHGSRPAAPHRYRHPVTVYGDCGQALLVTRDGGPVRITDILMESDGAYWDLFRVDFRDRPEQAWREVCTDVPRYSFTLAMESRARLRALRDRLLDRNNLRTADIRRHVGQNLSLSAFRFHEEALGAALDTACRDNLRRFGHLGANDPLFNLYTALAREDPDDPGPSVVLNISPAASWSVLLVDDGAASQSRSLAL</sequence>
<name>A0ABP9KQE7_9ACTN</name>
<organism evidence="1 2">
    <name type="scientific">Streptomyces similanensis</name>
    <dbReference type="NCBI Taxonomy" id="1274988"/>
    <lineage>
        <taxon>Bacteria</taxon>
        <taxon>Bacillati</taxon>
        <taxon>Actinomycetota</taxon>
        <taxon>Actinomycetes</taxon>
        <taxon>Kitasatosporales</taxon>
        <taxon>Streptomycetaceae</taxon>
        <taxon>Streptomyces</taxon>
    </lineage>
</organism>